<dbReference type="PANTHER" id="PTHR33928:SF2">
    <property type="entry name" value="PECTATE LYASE SUPERFAMILY PROTEIN DOMAIN-CONTAINING PROTEIN-RELATED"/>
    <property type="match status" value="1"/>
</dbReference>
<organism evidence="2 3">
    <name type="scientific">Malassezia pachydermatis</name>
    <dbReference type="NCBI Taxonomy" id="77020"/>
    <lineage>
        <taxon>Eukaryota</taxon>
        <taxon>Fungi</taxon>
        <taxon>Dikarya</taxon>
        <taxon>Basidiomycota</taxon>
        <taxon>Ustilaginomycotina</taxon>
        <taxon>Malasseziomycetes</taxon>
        <taxon>Malasseziales</taxon>
        <taxon>Malasseziaceae</taxon>
        <taxon>Malassezia</taxon>
    </lineage>
</organism>
<dbReference type="AlphaFoldDB" id="A0A0M8MQC9"/>
<dbReference type="SUPFAM" id="SSF51126">
    <property type="entry name" value="Pectin lyase-like"/>
    <property type="match status" value="2"/>
</dbReference>
<keyword evidence="2" id="KW-0378">Hydrolase</keyword>
<dbReference type="InterPro" id="IPR011050">
    <property type="entry name" value="Pectin_lyase_fold/virulence"/>
</dbReference>
<dbReference type="InterPro" id="IPR024535">
    <property type="entry name" value="RHGA/B-epi-like_pectate_lyase"/>
</dbReference>
<name>A0A0M8MQC9_9BASI</name>
<dbReference type="STRING" id="77020.A0A0M8MQC9"/>
<dbReference type="Pfam" id="PF12708">
    <property type="entry name" value="Pect-lyase_RHGA_epim"/>
    <property type="match status" value="2"/>
</dbReference>
<evidence type="ECO:0000313" key="2">
    <source>
        <dbReference type="EMBL" id="KOS16218.1"/>
    </source>
</evidence>
<gene>
    <name evidence="2" type="ORF">Malapachy_3525</name>
</gene>
<protein>
    <submittedName>
        <fullName evidence="2">Glycoside hydrolase family 55 protein</fullName>
    </submittedName>
</protein>
<dbReference type="Proteomes" id="UP000037751">
    <property type="component" value="Unassembled WGS sequence"/>
</dbReference>
<dbReference type="Gene3D" id="2.160.20.10">
    <property type="entry name" value="Single-stranded right-handed beta-helix, Pectin lyase-like"/>
    <property type="match status" value="2"/>
</dbReference>
<accession>A0A0M8MQC9</accession>
<evidence type="ECO:0000259" key="1">
    <source>
        <dbReference type="Pfam" id="PF12708"/>
    </source>
</evidence>
<dbReference type="GeneID" id="28729869"/>
<dbReference type="GO" id="GO:0004650">
    <property type="term" value="F:polygalacturonase activity"/>
    <property type="evidence" value="ECO:0007669"/>
    <property type="project" value="InterPro"/>
</dbReference>
<dbReference type="InterPro" id="IPR012334">
    <property type="entry name" value="Pectin_lyas_fold"/>
</dbReference>
<reference evidence="2 3" key="1">
    <citation type="submission" date="2015-07" db="EMBL/GenBank/DDBJ databases">
        <title>Draft Genome Sequence of Malassezia furfur CBS1878 and Malassezia pachydermatis CBS1879.</title>
        <authorList>
            <person name="Triana S."/>
            <person name="Ohm R."/>
            <person name="Gonzalez A."/>
            <person name="DeCock H."/>
            <person name="Restrepo S."/>
            <person name="Celis A."/>
        </authorList>
    </citation>
    <scope>NUCLEOTIDE SEQUENCE [LARGE SCALE GENOMIC DNA]</scope>
    <source>
        <strain evidence="2 3">CBS 1879</strain>
    </source>
</reference>
<dbReference type="PANTHER" id="PTHR33928">
    <property type="entry name" value="POLYGALACTURONASE QRT3"/>
    <property type="match status" value="1"/>
</dbReference>
<feature type="domain" description="Rhamnogalacturonase A/B/Epimerase-like pectate lyase" evidence="1">
    <location>
        <begin position="379"/>
        <end position="445"/>
    </location>
</feature>
<dbReference type="InterPro" id="IPR039279">
    <property type="entry name" value="QRT3-like"/>
</dbReference>
<dbReference type="EMBL" id="LGAV01000001">
    <property type="protein sequence ID" value="KOS16218.1"/>
    <property type="molecule type" value="Genomic_DNA"/>
</dbReference>
<proteinExistence type="predicted"/>
<feature type="domain" description="Rhamnogalacturonase A/B/Epimerase-like pectate lyase" evidence="1">
    <location>
        <begin position="24"/>
        <end position="245"/>
    </location>
</feature>
<keyword evidence="3" id="KW-1185">Reference proteome</keyword>
<sequence length="763" mass="83650">MPLWLERWGAQGKAPYHPGPYAVYRNVKDYGARGDGVTDDTEAIQRAIASGDRCGSQADSSTTSPALVYFPPGTYRVSSPIISYYNTHLMGHPTHRAHIVPLPTFHGIAVIDENPYEPGGKNWYIPQNNFFRSVSNLVLDLTQMTHAWGTGIHHQVSQSTGLYNVHFEMKVGPTSQQQGIFMENASGGFMSNLTFHGGKFGAWLGNQQFTVRHVRFSECQTALCLHWNWAWTLLDVHIQDCHVGLEMMAMLPDKQGVGSLLLSDWHVQRTPIAVQLEKAGTGRLVLDYMLLDDVDVVVQGPATPLLTPPSKTYKVVYWVKTPAVLPSQALAVKQIDTPEGPTYVGAVNVPPRPSCLVDAQGCWFGREKPQYADLPDDQFVSMHMYGAKGDGIADDTAAMQAVLDRHIGAVIYVPYGVYVLHDTLHIPVGTRLVGQAQPTLLGTGSAFQDAQTPRPVIRVGHPGERGSVEISDVIFSTRGHCPGAIVVEWNVQEETQGSVAMFDAHIRIGGTAGTEQELRQCPKDAPLESLPRANCLSLHVTKEASGYFQNVWIWTADHELDTGAPAQINVLTDRGVLIESQGPVWMYGTASEHALLYQYSLVGASNVLLAMIQTESPYFQGHDFALASHSVPRLAKFPDPDLSVPYTKTDKVPALPSDACMEDRALGLHISASQNIFVLGAGLYSFFDSYGQATLSEHACQRRLCVIEQSSRSSVWLVHTATVGTQILVSIDGEDQLHESRHREGFCSTLSLCAVTPKGRYLL</sequence>
<dbReference type="VEuPathDB" id="FungiDB:Malapachy_3525"/>
<comment type="caution">
    <text evidence="2">The sequence shown here is derived from an EMBL/GenBank/DDBJ whole genome shotgun (WGS) entry which is preliminary data.</text>
</comment>
<dbReference type="OrthoDB" id="3353457at2759"/>
<dbReference type="CDD" id="cd23668">
    <property type="entry name" value="GH55_beta13glucanase-like"/>
    <property type="match status" value="1"/>
</dbReference>
<evidence type="ECO:0000313" key="3">
    <source>
        <dbReference type="Proteomes" id="UP000037751"/>
    </source>
</evidence>
<dbReference type="RefSeq" id="XP_017993850.1">
    <property type="nucleotide sequence ID" value="XM_018137993.1"/>
</dbReference>